<feature type="transmembrane region" description="Helical" evidence="1">
    <location>
        <begin position="92"/>
        <end position="109"/>
    </location>
</feature>
<feature type="transmembrane region" description="Helical" evidence="1">
    <location>
        <begin position="66"/>
        <end position="86"/>
    </location>
</feature>
<evidence type="ECO:0008006" key="4">
    <source>
        <dbReference type="Google" id="ProtNLM"/>
    </source>
</evidence>
<feature type="transmembrane region" description="Helical" evidence="1">
    <location>
        <begin position="286"/>
        <end position="308"/>
    </location>
</feature>
<feature type="transmembrane region" description="Helical" evidence="1">
    <location>
        <begin position="248"/>
        <end position="266"/>
    </location>
</feature>
<proteinExistence type="predicted"/>
<evidence type="ECO:0000313" key="2">
    <source>
        <dbReference type="EMBL" id="ANI91386.1"/>
    </source>
</evidence>
<feature type="transmembrane region" description="Helical" evidence="1">
    <location>
        <begin position="33"/>
        <end position="54"/>
    </location>
</feature>
<dbReference type="KEGG" id="dtm:BJL86_0584"/>
<keyword evidence="1" id="KW-0812">Transmembrane</keyword>
<dbReference type="PANTHER" id="PTHR36840:SF1">
    <property type="entry name" value="BLL5714 PROTEIN"/>
    <property type="match status" value="1"/>
</dbReference>
<organism evidence="2 3">
    <name type="scientific">Dietzia timorensis</name>
    <dbReference type="NCBI Taxonomy" id="499555"/>
    <lineage>
        <taxon>Bacteria</taxon>
        <taxon>Bacillati</taxon>
        <taxon>Actinomycetota</taxon>
        <taxon>Actinomycetes</taxon>
        <taxon>Mycobacteriales</taxon>
        <taxon>Dietziaceae</taxon>
        <taxon>Dietzia</taxon>
    </lineage>
</organism>
<protein>
    <recommendedName>
        <fullName evidence="4">Low temperature requirement protein A</fullName>
    </recommendedName>
</protein>
<dbReference type="InterPro" id="IPR010640">
    <property type="entry name" value="Low_temperature_requirement_A"/>
</dbReference>
<feature type="transmembrane region" description="Helical" evidence="1">
    <location>
        <begin position="153"/>
        <end position="173"/>
    </location>
</feature>
<gene>
    <name evidence="2" type="ORF">BJL86_0584</name>
</gene>
<feature type="transmembrane region" description="Helical" evidence="1">
    <location>
        <begin position="315"/>
        <end position="339"/>
    </location>
</feature>
<dbReference type="Proteomes" id="UP000186104">
    <property type="component" value="Chromosome"/>
</dbReference>
<keyword evidence="1" id="KW-1133">Transmembrane helix</keyword>
<name>A0A173LGE2_9ACTN</name>
<dbReference type="STRING" id="499555.BJL86_0584"/>
<dbReference type="EMBL" id="CP015961">
    <property type="protein sequence ID" value="ANI91386.1"/>
    <property type="molecule type" value="Genomic_DNA"/>
</dbReference>
<feature type="transmembrane region" description="Helical" evidence="1">
    <location>
        <begin position="365"/>
        <end position="385"/>
    </location>
</feature>
<feature type="transmembrane region" description="Helical" evidence="1">
    <location>
        <begin position="180"/>
        <end position="197"/>
    </location>
</feature>
<dbReference type="Pfam" id="PF06772">
    <property type="entry name" value="LtrA"/>
    <property type="match status" value="1"/>
</dbReference>
<evidence type="ECO:0000313" key="3">
    <source>
        <dbReference type="Proteomes" id="UP000186104"/>
    </source>
</evidence>
<dbReference type="PANTHER" id="PTHR36840">
    <property type="entry name" value="BLL5714 PROTEIN"/>
    <property type="match status" value="1"/>
</dbReference>
<accession>A0A173LGE2</accession>
<reference evidence="2 3" key="1">
    <citation type="submission" date="2016-06" db="EMBL/GenBank/DDBJ databases">
        <title>Complete genome sequence of a saline-alkali tolerant type strain Dietzia timorensis ID05-A0528T.</title>
        <authorList>
            <person name="Wu X."/>
        </authorList>
    </citation>
    <scope>NUCLEOTIDE SEQUENCE [LARGE SCALE GENOMIC DNA]</scope>
    <source>
        <strain evidence="2 3">ID05-A0528</strain>
    </source>
</reference>
<keyword evidence="3" id="KW-1185">Reference proteome</keyword>
<evidence type="ECO:0000256" key="1">
    <source>
        <dbReference type="SAM" id="Phobius"/>
    </source>
</evidence>
<sequence length="407" mass="44480">MTDTAPRNNRFFLVPMRPRDASESNRAASTLELFFDLVFVIAVSQASTSLHHMLAEGDWAGGLPRYLLAFFAIWWAWMNFTWFSTSFDTDDWLYRVLTIAQMGGVLLFAAGIEPMFTEDSFALMIAGYVVMRIAMVLQWLRAATGGGPTRRTALVYAAGIAIAQALWVAWLFVPESPARTAFLIVLVLCEIAVPVVAESAGRARTPWHPEHITERYGCFTLILLGESLLGSANAVFSARADVDSLTSLVELAVLALIVTASLWWIYFWPPHHRAIGSFASSLRYGYVHYIVFAAAGAFSAGIEVEIAVLTGESELFELAASFTVTIPIAVFILGIWWIAFRGNADRVVNTVVPAGALLVLLDPLIPVPIALSTIVCIAIVAVLVVRRPVPEDELPNDQLSDQADASA</sequence>
<feature type="transmembrane region" description="Helical" evidence="1">
    <location>
        <begin position="121"/>
        <end position="141"/>
    </location>
</feature>
<dbReference type="AlphaFoldDB" id="A0A173LGE2"/>
<keyword evidence="1" id="KW-0472">Membrane</keyword>